<reference evidence="2" key="1">
    <citation type="submission" date="2020-11" db="EMBL/GenBank/DDBJ databases">
        <authorList>
            <consortium name="DOE Joint Genome Institute"/>
            <person name="Ahrendt S."/>
            <person name="Riley R."/>
            <person name="Andreopoulos W."/>
            <person name="Labutti K."/>
            <person name="Pangilinan J."/>
            <person name="Ruiz-Duenas F.J."/>
            <person name="Barrasa J.M."/>
            <person name="Sanchez-Garcia M."/>
            <person name="Camarero S."/>
            <person name="Miyauchi S."/>
            <person name="Serrano A."/>
            <person name="Linde D."/>
            <person name="Babiker R."/>
            <person name="Drula E."/>
            <person name="Ayuso-Fernandez I."/>
            <person name="Pacheco R."/>
            <person name="Padilla G."/>
            <person name="Ferreira P."/>
            <person name="Barriuso J."/>
            <person name="Kellner H."/>
            <person name="Castanera R."/>
            <person name="Alfaro M."/>
            <person name="Ramirez L."/>
            <person name="Pisabarro A.G."/>
            <person name="Kuo A."/>
            <person name="Tritt A."/>
            <person name="Lipzen A."/>
            <person name="He G."/>
            <person name="Yan M."/>
            <person name="Ng V."/>
            <person name="Cullen D."/>
            <person name="Martin F."/>
            <person name="Rosso M.-N."/>
            <person name="Henrissat B."/>
            <person name="Hibbett D."/>
            <person name="Martinez A.T."/>
            <person name="Grigoriev I.V."/>
        </authorList>
    </citation>
    <scope>NUCLEOTIDE SEQUENCE</scope>
    <source>
        <strain evidence="2">CBS 247.69</strain>
    </source>
</reference>
<dbReference type="Proteomes" id="UP000807353">
    <property type="component" value="Unassembled WGS sequence"/>
</dbReference>
<gene>
    <name evidence="2" type="ORF">BDZ94DRAFT_1350027</name>
</gene>
<name>A0A9P5YAJ5_9AGAR</name>
<evidence type="ECO:0000313" key="2">
    <source>
        <dbReference type="EMBL" id="KAF9465149.1"/>
    </source>
</evidence>
<dbReference type="EMBL" id="MU150249">
    <property type="protein sequence ID" value="KAF9465149.1"/>
    <property type="molecule type" value="Genomic_DNA"/>
</dbReference>
<protein>
    <submittedName>
        <fullName evidence="2">Uncharacterized protein</fullName>
    </submittedName>
</protein>
<comment type="caution">
    <text evidence="2">The sequence shown here is derived from an EMBL/GenBank/DDBJ whole genome shotgun (WGS) entry which is preliminary data.</text>
</comment>
<organism evidence="2 3">
    <name type="scientific">Collybia nuda</name>
    <dbReference type="NCBI Taxonomy" id="64659"/>
    <lineage>
        <taxon>Eukaryota</taxon>
        <taxon>Fungi</taxon>
        <taxon>Dikarya</taxon>
        <taxon>Basidiomycota</taxon>
        <taxon>Agaricomycotina</taxon>
        <taxon>Agaricomycetes</taxon>
        <taxon>Agaricomycetidae</taxon>
        <taxon>Agaricales</taxon>
        <taxon>Tricholomatineae</taxon>
        <taxon>Clitocybaceae</taxon>
        <taxon>Collybia</taxon>
    </lineage>
</organism>
<evidence type="ECO:0000313" key="3">
    <source>
        <dbReference type="Proteomes" id="UP000807353"/>
    </source>
</evidence>
<sequence length="230" mass="24853">MHLKGVVQNMRHVFPITVVPWGFEERAREPPIGGDAAEFSRSSDPKILSGVSIPKDELVDRKSSCHPSKTPTCVVEDVTEGSSKAPQVDPWCTFKHSRGIISEEVLASRTQLLNDLVELAEGTTVMGKPERTFSTFGPIASPESGSAKKRASGRLPDPLSPTPGTRHNQMEIAAPVPIVPISLLHKTFDILMATTALPASSYNPFDENCIESLSNSASGGNTPPRPFREI</sequence>
<proteinExistence type="predicted"/>
<dbReference type="AlphaFoldDB" id="A0A9P5YAJ5"/>
<feature type="region of interest" description="Disordered" evidence="1">
    <location>
        <begin position="128"/>
        <end position="166"/>
    </location>
</feature>
<evidence type="ECO:0000256" key="1">
    <source>
        <dbReference type="SAM" id="MobiDB-lite"/>
    </source>
</evidence>
<accession>A0A9P5YAJ5</accession>
<keyword evidence="3" id="KW-1185">Reference proteome</keyword>